<dbReference type="Proteomes" id="UP000289323">
    <property type="component" value="Unassembled WGS sequence"/>
</dbReference>
<evidence type="ECO:0000313" key="3">
    <source>
        <dbReference type="Proteomes" id="UP000289323"/>
    </source>
</evidence>
<protein>
    <submittedName>
        <fullName evidence="2">46c81247-bbb5-4121-9623-8632333c0cc1</fullName>
    </submittedName>
</protein>
<feature type="transmembrane region" description="Helical" evidence="1">
    <location>
        <begin position="33"/>
        <end position="60"/>
    </location>
</feature>
<proteinExistence type="predicted"/>
<feature type="transmembrane region" description="Helical" evidence="1">
    <location>
        <begin position="93"/>
        <end position="116"/>
    </location>
</feature>
<evidence type="ECO:0000313" key="2">
    <source>
        <dbReference type="EMBL" id="SPQ20715.1"/>
    </source>
</evidence>
<gene>
    <name evidence="2" type="ORF">TT172_LOCUS3134</name>
</gene>
<evidence type="ECO:0000256" key="1">
    <source>
        <dbReference type="SAM" id="Phobius"/>
    </source>
</evidence>
<dbReference type="EMBL" id="OUUZ01000006">
    <property type="protein sequence ID" value="SPQ20715.1"/>
    <property type="molecule type" value="Genomic_DNA"/>
</dbReference>
<dbReference type="AlphaFoldDB" id="A0A3S4BHZ3"/>
<name>A0A3S4BHZ3_9PEZI</name>
<reference evidence="2 3" key="1">
    <citation type="submission" date="2018-04" db="EMBL/GenBank/DDBJ databases">
        <authorList>
            <person name="Huttner S."/>
            <person name="Dainat J."/>
        </authorList>
    </citation>
    <scope>NUCLEOTIDE SEQUENCE [LARGE SCALE GENOMIC DNA]</scope>
</reference>
<keyword evidence="1" id="KW-0812">Transmembrane</keyword>
<sequence>MGLPYSKQIHHAFDQVTPLVVAGFRVLETSRDIAILVALIQVVTCLLLAVILLAALALLITVNPDLEPERQAIVTPVIRWLASWVSSSEDRKWLELVVFVVLGGVFLGSWAGYYVMQDPVVIQEERIGDAVADQLAEETEPGAA</sequence>
<organism evidence="2 3">
    <name type="scientific">Thermothielavioides terrestris</name>
    <dbReference type="NCBI Taxonomy" id="2587410"/>
    <lineage>
        <taxon>Eukaryota</taxon>
        <taxon>Fungi</taxon>
        <taxon>Dikarya</taxon>
        <taxon>Ascomycota</taxon>
        <taxon>Pezizomycotina</taxon>
        <taxon>Sordariomycetes</taxon>
        <taxon>Sordariomycetidae</taxon>
        <taxon>Sordariales</taxon>
        <taxon>Chaetomiaceae</taxon>
        <taxon>Thermothielavioides</taxon>
    </lineage>
</organism>
<keyword evidence="1" id="KW-0472">Membrane</keyword>
<keyword evidence="1" id="KW-1133">Transmembrane helix</keyword>
<accession>A0A3S4BHZ3</accession>